<sequence>MEDKQEVQLKRNLGLSSALSLVVGTVIGAGIFIRQATVLKETGSTSMALLAWIIGGIITLTGGLTVAEIAAKLPKAGGLYTYMENVYGRFWGFLSGWMQVIVYGPAMIASLSIYLAILISDFFNISSQWQTLTSLLVMIIIGGLNLLSNRYSAFFAITSVIVKVIPIAAIILFGLFFGNEHAIGASIQTVQAHTGNFGVAILGTLFAYDGWILVTNLGEELKNPRKMLPKAIIIGITLVIAVYTLVTFAVFKTISVEAIYQQGDNTVSYMVTKAFGVLGGKLLSIGIIISIAGTINGKIMSFPRLMYAMGRDRELPFYKQIGRLNMKTQSPMNATLVTLMLAMIMMIFSNADWLSAKAVFIVYVFYVMTFFGIFILRKRDGLDKTKFTVPLYPLTPIIAIAGAAFVIYNEIVTDVEGVLISGVCVLLGIPVYLWQNKKTTVNK</sequence>
<evidence type="ECO:0000256" key="5">
    <source>
        <dbReference type="SAM" id="Phobius"/>
    </source>
</evidence>
<dbReference type="Pfam" id="PF13520">
    <property type="entry name" value="AA_permease_2"/>
    <property type="match status" value="1"/>
</dbReference>
<proteinExistence type="predicted"/>
<keyword evidence="2 5" id="KW-0812">Transmembrane</keyword>
<feature type="transmembrane region" description="Helical" evidence="5">
    <location>
        <begin position="12"/>
        <end position="33"/>
    </location>
</feature>
<feature type="transmembrane region" description="Helical" evidence="5">
    <location>
        <begin position="45"/>
        <end position="69"/>
    </location>
</feature>
<comment type="subcellular location">
    <subcellularLocation>
        <location evidence="1">Membrane</location>
        <topology evidence="1">Multi-pass membrane protein</topology>
    </subcellularLocation>
</comment>
<evidence type="ECO:0000256" key="2">
    <source>
        <dbReference type="ARBA" id="ARBA00022692"/>
    </source>
</evidence>
<evidence type="ECO:0000256" key="3">
    <source>
        <dbReference type="ARBA" id="ARBA00022989"/>
    </source>
</evidence>
<evidence type="ECO:0000313" key="7">
    <source>
        <dbReference type="Proteomes" id="UP001057481"/>
    </source>
</evidence>
<dbReference type="EMBL" id="JAGMVS010000070">
    <property type="protein sequence ID" value="MCM2437871.1"/>
    <property type="molecule type" value="Genomic_DNA"/>
</dbReference>
<feature type="transmembrane region" description="Helical" evidence="5">
    <location>
        <begin position="197"/>
        <end position="219"/>
    </location>
</feature>
<dbReference type="Gene3D" id="1.20.1740.10">
    <property type="entry name" value="Amino acid/polyamine transporter I"/>
    <property type="match status" value="1"/>
</dbReference>
<comment type="caution">
    <text evidence="6">The sequence shown here is derived from an EMBL/GenBank/DDBJ whole genome shotgun (WGS) entry which is preliminary data.</text>
</comment>
<organism evidence="6 7">
    <name type="scientific">Periweissella beninensis</name>
    <dbReference type="NCBI Taxonomy" id="504936"/>
    <lineage>
        <taxon>Bacteria</taxon>
        <taxon>Bacillati</taxon>
        <taxon>Bacillota</taxon>
        <taxon>Bacilli</taxon>
        <taxon>Lactobacillales</taxon>
        <taxon>Lactobacillaceae</taxon>
        <taxon>Periweissella</taxon>
    </lineage>
</organism>
<accession>A0ABT0VJ61</accession>
<dbReference type="PANTHER" id="PTHR11785">
    <property type="entry name" value="AMINO ACID TRANSPORTER"/>
    <property type="match status" value="1"/>
</dbReference>
<feature type="transmembrane region" description="Helical" evidence="5">
    <location>
        <begin position="129"/>
        <end position="147"/>
    </location>
</feature>
<dbReference type="InterPro" id="IPR050598">
    <property type="entry name" value="AminoAcid_Transporter"/>
</dbReference>
<evidence type="ECO:0000256" key="1">
    <source>
        <dbReference type="ARBA" id="ARBA00004141"/>
    </source>
</evidence>
<protein>
    <submittedName>
        <fullName evidence="6">Amino acid permease</fullName>
    </submittedName>
</protein>
<feature type="transmembrane region" description="Helical" evidence="5">
    <location>
        <begin position="274"/>
        <end position="295"/>
    </location>
</feature>
<feature type="transmembrane region" description="Helical" evidence="5">
    <location>
        <begin position="354"/>
        <end position="376"/>
    </location>
</feature>
<feature type="transmembrane region" description="Helical" evidence="5">
    <location>
        <begin position="415"/>
        <end position="434"/>
    </location>
</feature>
<feature type="transmembrane region" description="Helical" evidence="5">
    <location>
        <begin position="330"/>
        <end position="348"/>
    </location>
</feature>
<feature type="transmembrane region" description="Helical" evidence="5">
    <location>
        <begin position="154"/>
        <end position="177"/>
    </location>
</feature>
<keyword evidence="3 5" id="KW-1133">Transmembrane helix</keyword>
<dbReference type="PIRSF" id="PIRSF006060">
    <property type="entry name" value="AA_transporter"/>
    <property type="match status" value="1"/>
</dbReference>
<dbReference type="InterPro" id="IPR002293">
    <property type="entry name" value="AA/rel_permease1"/>
</dbReference>
<feature type="transmembrane region" description="Helical" evidence="5">
    <location>
        <begin position="90"/>
        <end position="117"/>
    </location>
</feature>
<dbReference type="RefSeq" id="WP_205143848.1">
    <property type="nucleotide sequence ID" value="NZ_JAFBDN010000012.1"/>
</dbReference>
<evidence type="ECO:0000313" key="6">
    <source>
        <dbReference type="EMBL" id="MCM2437871.1"/>
    </source>
</evidence>
<keyword evidence="7" id="KW-1185">Reference proteome</keyword>
<reference evidence="6" key="1">
    <citation type="submission" date="2021-04" db="EMBL/GenBank/DDBJ databases">
        <title>Taxonomic assessment of Weissella genus.</title>
        <authorList>
            <person name="Fanelli F."/>
            <person name="Chieffi D."/>
            <person name="Dell'Aquila A."/>
            <person name="Gyu-Sung C."/>
            <person name="Franz C.M.A.P."/>
            <person name="Fusco V."/>
        </authorList>
    </citation>
    <scope>NUCLEOTIDE SEQUENCE</scope>
    <source>
        <strain evidence="6">LMG 25373</strain>
    </source>
</reference>
<feature type="transmembrane region" description="Helical" evidence="5">
    <location>
        <begin position="388"/>
        <end position="409"/>
    </location>
</feature>
<gene>
    <name evidence="6" type="ORF">KAK10_08115</name>
</gene>
<dbReference type="PANTHER" id="PTHR11785:SF512">
    <property type="entry name" value="SOBREMESA, ISOFORM B"/>
    <property type="match status" value="1"/>
</dbReference>
<keyword evidence="4 5" id="KW-0472">Membrane</keyword>
<evidence type="ECO:0000256" key="4">
    <source>
        <dbReference type="ARBA" id="ARBA00023136"/>
    </source>
</evidence>
<name>A0ABT0VJ61_9LACO</name>
<feature type="transmembrane region" description="Helical" evidence="5">
    <location>
        <begin position="231"/>
        <end position="254"/>
    </location>
</feature>
<dbReference type="Proteomes" id="UP001057481">
    <property type="component" value="Unassembled WGS sequence"/>
</dbReference>